<dbReference type="EMBL" id="GG662769">
    <property type="protein sequence ID" value="EAR91796.2"/>
    <property type="molecule type" value="Genomic_DNA"/>
</dbReference>
<dbReference type="AlphaFoldDB" id="Q233N3"/>
<proteinExistence type="predicted"/>
<dbReference type="RefSeq" id="XP_001012041.2">
    <property type="nucleotide sequence ID" value="XM_001012041.3"/>
</dbReference>
<evidence type="ECO:0000313" key="2">
    <source>
        <dbReference type="EMBL" id="EAR91796.2"/>
    </source>
</evidence>
<gene>
    <name evidence="2" type="ORF">TTHERM_00809410</name>
</gene>
<feature type="compositionally biased region" description="Basic and acidic residues" evidence="1">
    <location>
        <begin position="84"/>
        <end position="112"/>
    </location>
</feature>
<dbReference type="KEGG" id="tet:TTHERM_00809410"/>
<feature type="compositionally biased region" description="Basic and acidic residues" evidence="1">
    <location>
        <begin position="64"/>
        <end position="76"/>
    </location>
</feature>
<dbReference type="InParanoid" id="Q233N3"/>
<protein>
    <submittedName>
        <fullName evidence="2">Uncharacterized protein</fullName>
    </submittedName>
</protein>
<dbReference type="Proteomes" id="UP000009168">
    <property type="component" value="Unassembled WGS sequence"/>
</dbReference>
<feature type="region of interest" description="Disordered" evidence="1">
    <location>
        <begin position="64"/>
        <end position="174"/>
    </location>
</feature>
<name>Q233N3_TETTS</name>
<dbReference type="GeneID" id="7829683"/>
<sequence>MDGFLQDDFVGTIRKGMTMEQIDNMVSRQLRMMQEDYEQCQKYEDPNYQGVELKLQGKFEKNELEDGTQFKDDKETINQSKQNENLKENIEDNKNEENIKKEENAKQVKNEDNQNEDEEEEDDDNRCVEDYYQPLDNDADQNEEDEEEEDWSEFQKEEDFKDLPPERDPRKKEIDVEKIKQIMNSFTLKPPSWAQDKNIWEQKVKCLINDISQ</sequence>
<feature type="compositionally biased region" description="Basic and acidic residues" evidence="1">
    <location>
        <begin position="153"/>
        <end position="174"/>
    </location>
</feature>
<accession>Q233N3</accession>
<feature type="compositionally biased region" description="Acidic residues" evidence="1">
    <location>
        <begin position="137"/>
        <end position="152"/>
    </location>
</feature>
<evidence type="ECO:0000256" key="1">
    <source>
        <dbReference type="SAM" id="MobiDB-lite"/>
    </source>
</evidence>
<reference evidence="3" key="1">
    <citation type="journal article" date="2006" name="PLoS Biol.">
        <title>Macronuclear genome sequence of the ciliate Tetrahymena thermophila, a model eukaryote.</title>
        <authorList>
            <person name="Eisen J.A."/>
            <person name="Coyne R.S."/>
            <person name="Wu M."/>
            <person name="Wu D."/>
            <person name="Thiagarajan M."/>
            <person name="Wortman J.R."/>
            <person name="Badger J.H."/>
            <person name="Ren Q."/>
            <person name="Amedeo P."/>
            <person name="Jones K.M."/>
            <person name="Tallon L.J."/>
            <person name="Delcher A.L."/>
            <person name="Salzberg S.L."/>
            <person name="Silva J.C."/>
            <person name="Haas B.J."/>
            <person name="Majoros W.H."/>
            <person name="Farzad M."/>
            <person name="Carlton J.M."/>
            <person name="Smith R.K. Jr."/>
            <person name="Garg J."/>
            <person name="Pearlman R.E."/>
            <person name="Karrer K.M."/>
            <person name="Sun L."/>
            <person name="Manning G."/>
            <person name="Elde N.C."/>
            <person name="Turkewitz A.P."/>
            <person name="Asai D.J."/>
            <person name="Wilkes D.E."/>
            <person name="Wang Y."/>
            <person name="Cai H."/>
            <person name="Collins K."/>
            <person name="Stewart B.A."/>
            <person name="Lee S.R."/>
            <person name="Wilamowska K."/>
            <person name="Weinberg Z."/>
            <person name="Ruzzo W.L."/>
            <person name="Wloga D."/>
            <person name="Gaertig J."/>
            <person name="Frankel J."/>
            <person name="Tsao C.-C."/>
            <person name="Gorovsky M.A."/>
            <person name="Keeling P.J."/>
            <person name="Waller R.F."/>
            <person name="Patron N.J."/>
            <person name="Cherry J.M."/>
            <person name="Stover N.A."/>
            <person name="Krieger C.J."/>
            <person name="del Toro C."/>
            <person name="Ryder H.F."/>
            <person name="Williamson S.C."/>
            <person name="Barbeau R.A."/>
            <person name="Hamilton E.P."/>
            <person name="Orias E."/>
        </authorList>
    </citation>
    <scope>NUCLEOTIDE SEQUENCE [LARGE SCALE GENOMIC DNA]</scope>
    <source>
        <strain evidence="3">SB210</strain>
    </source>
</reference>
<evidence type="ECO:0000313" key="3">
    <source>
        <dbReference type="Proteomes" id="UP000009168"/>
    </source>
</evidence>
<keyword evidence="3" id="KW-1185">Reference proteome</keyword>
<dbReference type="OMA" id="NRCVEDY"/>
<feature type="compositionally biased region" description="Acidic residues" evidence="1">
    <location>
        <begin position="113"/>
        <end position="124"/>
    </location>
</feature>
<organism evidence="2 3">
    <name type="scientific">Tetrahymena thermophila (strain SB210)</name>
    <dbReference type="NCBI Taxonomy" id="312017"/>
    <lineage>
        <taxon>Eukaryota</taxon>
        <taxon>Sar</taxon>
        <taxon>Alveolata</taxon>
        <taxon>Ciliophora</taxon>
        <taxon>Intramacronucleata</taxon>
        <taxon>Oligohymenophorea</taxon>
        <taxon>Hymenostomatida</taxon>
        <taxon>Tetrahymenina</taxon>
        <taxon>Tetrahymenidae</taxon>
        <taxon>Tetrahymena</taxon>
    </lineage>
</organism>
<dbReference type="HOGENOM" id="CLU_1296686_0_0_1"/>